<evidence type="ECO:0000256" key="5">
    <source>
        <dbReference type="ARBA" id="ARBA00047655"/>
    </source>
</evidence>
<dbReference type="GO" id="GO:0035241">
    <property type="term" value="F:protein-arginine omega-N monomethyltransferase activity"/>
    <property type="evidence" value="ECO:0007669"/>
    <property type="project" value="TreeGrafter"/>
</dbReference>
<feature type="domain" description="Protein arginine N-methyltransferase" evidence="6">
    <location>
        <begin position="18"/>
        <end position="77"/>
    </location>
</feature>
<dbReference type="InterPro" id="IPR025799">
    <property type="entry name" value="Arg_MeTrfase"/>
</dbReference>
<gene>
    <name evidence="7" type="primary">Prmt1</name>
    <name evidence="7" type="ORF">ATLROG_R09133</name>
</gene>
<comment type="caution">
    <text evidence="7">The sequence shown here is derived from an EMBL/GenBank/DDBJ whole genome shotgun (WGS) entry which is preliminary data.</text>
</comment>
<keyword evidence="4" id="KW-0949">S-adenosyl-L-methionine</keyword>
<sequence>PPKSPLYPQTPDGLIFPDRATLYVTAIEDRQYKDYKIHWWENVYGFDMSCIKDVAIKEPLVDVVDPKQLVTNACLIK</sequence>
<feature type="non-terminal residue" evidence="7">
    <location>
        <position position="1"/>
    </location>
</feature>
<dbReference type="GO" id="GO:0035242">
    <property type="term" value="F:protein-arginine omega-N asymmetric methyltransferase activity"/>
    <property type="evidence" value="ECO:0007669"/>
    <property type="project" value="TreeGrafter"/>
</dbReference>
<comment type="subcellular location">
    <subcellularLocation>
        <location evidence="1">Nucleus</location>
        <location evidence="1">Nucleoplasm</location>
    </subcellularLocation>
</comment>
<dbReference type="InterPro" id="IPR055135">
    <property type="entry name" value="PRMT_dom"/>
</dbReference>
<evidence type="ECO:0000256" key="1">
    <source>
        <dbReference type="ARBA" id="ARBA00004642"/>
    </source>
</evidence>
<dbReference type="FunFam" id="2.70.160.11:FF:000053">
    <property type="entry name" value="Protein arginine N-methyltransferase 1"/>
    <property type="match status" value="1"/>
</dbReference>
<dbReference type="Proteomes" id="UP000518911">
    <property type="component" value="Unassembled WGS sequence"/>
</dbReference>
<dbReference type="GO" id="GO:0042054">
    <property type="term" value="F:histone methyltransferase activity"/>
    <property type="evidence" value="ECO:0007669"/>
    <property type="project" value="TreeGrafter"/>
</dbReference>
<dbReference type="GO" id="GO:0005654">
    <property type="term" value="C:nucleoplasm"/>
    <property type="evidence" value="ECO:0007669"/>
    <property type="project" value="UniProtKB-SubCell"/>
</dbReference>
<dbReference type="PANTHER" id="PTHR11006:SF54">
    <property type="entry name" value="PROTEIN ARGININE N-METHYLTRANSFERASE 1"/>
    <property type="match status" value="1"/>
</dbReference>
<reference evidence="7 8" key="1">
    <citation type="submission" date="2019-09" db="EMBL/GenBank/DDBJ databases">
        <title>Bird 10,000 Genomes (B10K) Project - Family phase.</title>
        <authorList>
            <person name="Zhang G."/>
        </authorList>
    </citation>
    <scope>NUCLEOTIDE SEQUENCE [LARGE SCALE GENOMIC DNA]</scope>
    <source>
        <strain evidence="7">OUT-0055</strain>
        <tissue evidence="7">Blood</tissue>
    </source>
</reference>
<dbReference type="InterPro" id="IPR029063">
    <property type="entry name" value="SAM-dependent_MTases_sf"/>
</dbReference>
<dbReference type="AlphaFoldDB" id="A0A7L3X1U9"/>
<evidence type="ECO:0000256" key="2">
    <source>
        <dbReference type="ARBA" id="ARBA00022603"/>
    </source>
</evidence>
<evidence type="ECO:0000313" key="8">
    <source>
        <dbReference type="Proteomes" id="UP000518911"/>
    </source>
</evidence>
<organism evidence="7 8">
    <name type="scientific">Atlantisia rogersi</name>
    <name type="common">Inaccessible Island rail</name>
    <dbReference type="NCBI Taxonomy" id="2478892"/>
    <lineage>
        <taxon>Eukaryota</taxon>
        <taxon>Metazoa</taxon>
        <taxon>Chordata</taxon>
        <taxon>Craniata</taxon>
        <taxon>Vertebrata</taxon>
        <taxon>Euteleostomi</taxon>
        <taxon>Archelosauria</taxon>
        <taxon>Archosauria</taxon>
        <taxon>Dinosauria</taxon>
        <taxon>Saurischia</taxon>
        <taxon>Theropoda</taxon>
        <taxon>Coelurosauria</taxon>
        <taxon>Aves</taxon>
        <taxon>Neognathae</taxon>
        <taxon>Neoaves</taxon>
        <taxon>Gruiformes</taxon>
        <taxon>Rallidae</taxon>
        <taxon>Atlantisia</taxon>
    </lineage>
</organism>
<dbReference type="SUPFAM" id="SSF53335">
    <property type="entry name" value="S-adenosyl-L-methionine-dependent methyltransferases"/>
    <property type="match status" value="1"/>
</dbReference>
<evidence type="ECO:0000259" key="6">
    <source>
        <dbReference type="Pfam" id="PF22528"/>
    </source>
</evidence>
<evidence type="ECO:0000256" key="3">
    <source>
        <dbReference type="ARBA" id="ARBA00022679"/>
    </source>
</evidence>
<dbReference type="OrthoDB" id="7848332at2759"/>
<name>A0A7L3X1U9_9GRUI</name>
<dbReference type="Pfam" id="PF22528">
    <property type="entry name" value="PRMT_C"/>
    <property type="match status" value="1"/>
</dbReference>
<dbReference type="PANTHER" id="PTHR11006">
    <property type="entry name" value="PROTEIN ARGININE N-METHYLTRANSFERASE"/>
    <property type="match status" value="1"/>
</dbReference>
<proteinExistence type="predicted"/>
<keyword evidence="2 7" id="KW-0489">Methyltransferase</keyword>
<accession>A0A7L3X1U9</accession>
<comment type="catalytic activity">
    <reaction evidence="5">
        <text>N(omega)-methyl-L-arginyl-[protein] + S-adenosyl-L-methionine = N(omega),N(omega)-dimethyl-L-arginyl-[protein] + S-adenosyl-L-homocysteine + H(+)</text>
        <dbReference type="Rhea" id="RHEA:48104"/>
        <dbReference type="Rhea" id="RHEA-COMP:11990"/>
        <dbReference type="Rhea" id="RHEA-COMP:11991"/>
        <dbReference type="ChEBI" id="CHEBI:15378"/>
        <dbReference type="ChEBI" id="CHEBI:57856"/>
        <dbReference type="ChEBI" id="CHEBI:59789"/>
        <dbReference type="ChEBI" id="CHEBI:61897"/>
        <dbReference type="ChEBI" id="CHEBI:65280"/>
    </reaction>
    <physiologicalReaction direction="left-to-right" evidence="5">
        <dbReference type="Rhea" id="RHEA:48105"/>
    </physiologicalReaction>
</comment>
<dbReference type="Gene3D" id="2.70.160.11">
    <property type="entry name" value="Hnrnp arginine n-methyltransferase1"/>
    <property type="match status" value="1"/>
</dbReference>
<dbReference type="GO" id="GO:0032259">
    <property type="term" value="P:methylation"/>
    <property type="evidence" value="ECO:0007669"/>
    <property type="project" value="UniProtKB-KW"/>
</dbReference>
<keyword evidence="3 7" id="KW-0808">Transferase</keyword>
<keyword evidence="8" id="KW-1185">Reference proteome</keyword>
<protein>
    <submittedName>
        <fullName evidence="7">ANM1 methyltransferase</fullName>
    </submittedName>
</protein>
<feature type="non-terminal residue" evidence="7">
    <location>
        <position position="77"/>
    </location>
</feature>
<evidence type="ECO:0000256" key="4">
    <source>
        <dbReference type="ARBA" id="ARBA00022691"/>
    </source>
</evidence>
<dbReference type="EMBL" id="VZUJ01139778">
    <property type="protein sequence ID" value="NXV82594.1"/>
    <property type="molecule type" value="Genomic_DNA"/>
</dbReference>
<evidence type="ECO:0000313" key="7">
    <source>
        <dbReference type="EMBL" id="NXV82594.1"/>
    </source>
</evidence>